<dbReference type="HAMAP" id="MF_00636">
    <property type="entry name" value="RapZ_like"/>
    <property type="match status" value="1"/>
</dbReference>
<gene>
    <name evidence="7" type="ORF">GALL_98720</name>
</gene>
<comment type="caution">
    <text evidence="7">The sequence shown here is derived from an EMBL/GenBank/DDBJ whole genome shotgun (WGS) entry which is preliminary data.</text>
</comment>
<evidence type="ECO:0000256" key="4">
    <source>
        <dbReference type="SAM" id="MobiDB-lite"/>
    </source>
</evidence>
<dbReference type="GO" id="GO:0005524">
    <property type="term" value="F:ATP binding"/>
    <property type="evidence" value="ECO:0007669"/>
    <property type="project" value="UniProtKB-KW"/>
</dbReference>
<dbReference type="SUPFAM" id="SSF52540">
    <property type="entry name" value="P-loop containing nucleoside triphosphate hydrolases"/>
    <property type="match status" value="1"/>
</dbReference>
<keyword evidence="1" id="KW-0547">Nucleotide-binding</keyword>
<dbReference type="Pfam" id="PF03668">
    <property type="entry name" value="RapZ-like_N"/>
    <property type="match status" value="1"/>
</dbReference>
<dbReference type="PANTHER" id="PTHR30448">
    <property type="entry name" value="RNASE ADAPTER PROTEIN RAPZ"/>
    <property type="match status" value="1"/>
</dbReference>
<dbReference type="EMBL" id="MLJW01000034">
    <property type="protein sequence ID" value="OIR08009.1"/>
    <property type="molecule type" value="Genomic_DNA"/>
</dbReference>
<dbReference type="NCBIfam" id="NF003828">
    <property type="entry name" value="PRK05416.1"/>
    <property type="match status" value="1"/>
</dbReference>
<keyword evidence="3" id="KW-0342">GTP-binding</keyword>
<keyword evidence="2" id="KW-0067">ATP-binding</keyword>
<evidence type="ECO:0000259" key="6">
    <source>
        <dbReference type="Pfam" id="PF22740"/>
    </source>
</evidence>
<dbReference type="InterPro" id="IPR053930">
    <property type="entry name" value="RapZ-like_N"/>
</dbReference>
<dbReference type="PANTHER" id="PTHR30448:SF0">
    <property type="entry name" value="RNASE ADAPTER PROTEIN RAPZ"/>
    <property type="match status" value="1"/>
</dbReference>
<evidence type="ECO:0000259" key="5">
    <source>
        <dbReference type="Pfam" id="PF03668"/>
    </source>
</evidence>
<dbReference type="InterPro" id="IPR053931">
    <property type="entry name" value="RapZ_C"/>
</dbReference>
<evidence type="ECO:0000313" key="7">
    <source>
        <dbReference type="EMBL" id="OIR08009.1"/>
    </source>
</evidence>
<feature type="domain" description="RapZ C-terminal" evidence="6">
    <location>
        <begin position="190"/>
        <end position="308"/>
    </location>
</feature>
<reference evidence="7" key="1">
    <citation type="submission" date="2016-10" db="EMBL/GenBank/DDBJ databases">
        <title>Sequence of Gallionella enrichment culture.</title>
        <authorList>
            <person name="Poehlein A."/>
            <person name="Muehling M."/>
            <person name="Daniel R."/>
        </authorList>
    </citation>
    <scope>NUCLEOTIDE SEQUENCE</scope>
</reference>
<name>A0A1J5SHR6_9ZZZZ</name>
<dbReference type="PIRSF" id="PIRSF005052">
    <property type="entry name" value="P-loopkin"/>
    <property type="match status" value="1"/>
</dbReference>
<feature type="domain" description="RapZ-like N-terminal" evidence="5">
    <location>
        <begin position="31"/>
        <end position="181"/>
    </location>
</feature>
<accession>A0A1J5SHR6</accession>
<evidence type="ECO:0000256" key="3">
    <source>
        <dbReference type="ARBA" id="ARBA00023134"/>
    </source>
</evidence>
<dbReference type="Pfam" id="PF22740">
    <property type="entry name" value="PapZ_C"/>
    <property type="match status" value="1"/>
</dbReference>
<dbReference type="AlphaFoldDB" id="A0A1J5SHR6"/>
<proteinExistence type="inferred from homology"/>
<organism evidence="7">
    <name type="scientific">mine drainage metagenome</name>
    <dbReference type="NCBI Taxonomy" id="410659"/>
    <lineage>
        <taxon>unclassified sequences</taxon>
        <taxon>metagenomes</taxon>
        <taxon>ecological metagenomes</taxon>
    </lineage>
</organism>
<evidence type="ECO:0000256" key="1">
    <source>
        <dbReference type="ARBA" id="ARBA00022741"/>
    </source>
</evidence>
<protein>
    <submittedName>
        <fullName evidence="7">GlmZ(SRNA)-inactivating NTPase</fullName>
    </submittedName>
</protein>
<feature type="region of interest" description="Disordered" evidence="4">
    <location>
        <begin position="1"/>
        <end position="21"/>
    </location>
</feature>
<evidence type="ECO:0000256" key="2">
    <source>
        <dbReference type="ARBA" id="ARBA00022840"/>
    </source>
</evidence>
<sequence length="312" mass="33990">MTTADAHDPACPPPAAAGAEPACACPPPPRVVVVTGMSGAGKTLALKALEDLGYEAVDNLPLSLLEALVRGGELTRPLAVGIDIRTRDFGVESMLAGMDDLKASGLVDMQLVFFDCTDETLSRRYTETRRRHPLAADRPLADGLRHERELLTPLLGRADLVVDTTALPPAELKRLLAGHFGLERKPGLVLFVTSFSYRRGLPREADLVFDARFLANPHYDPALRPLTGRDAAVARHVEADPDFARFFAALTGLLEPLLPRFAAEGKSYLTIAIGCTGGRHRSVAIAERLTHWLRDKGQQVDLRHRELEEGEK</sequence>
<dbReference type="InterPro" id="IPR027417">
    <property type="entry name" value="P-loop_NTPase"/>
</dbReference>
<dbReference type="InterPro" id="IPR005337">
    <property type="entry name" value="RapZ-like"/>
</dbReference>
<dbReference type="GO" id="GO:0005525">
    <property type="term" value="F:GTP binding"/>
    <property type="evidence" value="ECO:0007669"/>
    <property type="project" value="UniProtKB-KW"/>
</dbReference>